<dbReference type="Proteomes" id="UP001057402">
    <property type="component" value="Chromosome 6"/>
</dbReference>
<reference evidence="2" key="1">
    <citation type="journal article" date="2023" name="Front. Plant Sci.">
        <title>Chromosomal-level genome assembly of Melastoma candidum provides insights into trichome evolution.</title>
        <authorList>
            <person name="Zhong Y."/>
            <person name="Wu W."/>
            <person name="Sun C."/>
            <person name="Zou P."/>
            <person name="Liu Y."/>
            <person name="Dai S."/>
            <person name="Zhou R."/>
        </authorList>
    </citation>
    <scope>NUCLEOTIDE SEQUENCE [LARGE SCALE GENOMIC DNA]</scope>
</reference>
<proteinExistence type="predicted"/>
<gene>
    <name evidence="1" type="ORF">MLD38_021134</name>
</gene>
<keyword evidence="2" id="KW-1185">Reference proteome</keyword>
<accession>A0ACB9QFA9</accession>
<evidence type="ECO:0000313" key="2">
    <source>
        <dbReference type="Proteomes" id="UP001057402"/>
    </source>
</evidence>
<comment type="caution">
    <text evidence="1">The sequence shown here is derived from an EMBL/GenBank/DDBJ whole genome shotgun (WGS) entry which is preliminary data.</text>
</comment>
<sequence length="116" mass="12780">MDVIPLLCSVFMASRGTGEASNNEKALSWDDEATLLQGEKEAENMILEAYSALLLAFLSTESKFVRDSIVAYLPQGKLAVLVPVLERFAAFHVSLDMMTPETHKTVSEVIESCRVL</sequence>
<protein>
    <submittedName>
        <fullName evidence="1">Uncharacterized protein</fullName>
    </submittedName>
</protein>
<evidence type="ECO:0000313" key="1">
    <source>
        <dbReference type="EMBL" id="KAI4365116.1"/>
    </source>
</evidence>
<dbReference type="EMBL" id="CM042885">
    <property type="protein sequence ID" value="KAI4365116.1"/>
    <property type="molecule type" value="Genomic_DNA"/>
</dbReference>
<organism evidence="1 2">
    <name type="scientific">Melastoma candidum</name>
    <dbReference type="NCBI Taxonomy" id="119954"/>
    <lineage>
        <taxon>Eukaryota</taxon>
        <taxon>Viridiplantae</taxon>
        <taxon>Streptophyta</taxon>
        <taxon>Embryophyta</taxon>
        <taxon>Tracheophyta</taxon>
        <taxon>Spermatophyta</taxon>
        <taxon>Magnoliopsida</taxon>
        <taxon>eudicotyledons</taxon>
        <taxon>Gunneridae</taxon>
        <taxon>Pentapetalae</taxon>
        <taxon>rosids</taxon>
        <taxon>malvids</taxon>
        <taxon>Myrtales</taxon>
        <taxon>Melastomataceae</taxon>
        <taxon>Melastomatoideae</taxon>
        <taxon>Melastomateae</taxon>
        <taxon>Melastoma</taxon>
    </lineage>
</organism>
<name>A0ACB9QFA9_9MYRT</name>